<dbReference type="InterPro" id="IPR013320">
    <property type="entry name" value="ConA-like_dom_sf"/>
</dbReference>
<keyword evidence="6" id="KW-1185">Reference proteome</keyword>
<evidence type="ECO:0000259" key="4">
    <source>
        <dbReference type="SMART" id="SM00210"/>
    </source>
</evidence>
<comment type="subcellular location">
    <subcellularLocation>
        <location evidence="1">Secreted</location>
    </subcellularLocation>
</comment>
<accession>A0A401NTN6</accession>
<dbReference type="Pfam" id="PF01391">
    <property type="entry name" value="Collagen"/>
    <property type="match status" value="5"/>
</dbReference>
<dbReference type="Proteomes" id="UP000288216">
    <property type="component" value="Unassembled WGS sequence"/>
</dbReference>
<feature type="compositionally biased region" description="Gly residues" evidence="3">
    <location>
        <begin position="593"/>
        <end position="602"/>
    </location>
</feature>
<gene>
    <name evidence="5" type="ORF">scyTo_0007509</name>
</gene>
<feature type="domain" description="Thrombospondin-like N-terminal" evidence="4">
    <location>
        <begin position="2"/>
        <end position="149"/>
    </location>
</feature>
<dbReference type="InterPro" id="IPR048287">
    <property type="entry name" value="TSPN-like_N"/>
</dbReference>
<comment type="caution">
    <text evidence="5">The sequence shown here is derived from an EMBL/GenBank/DDBJ whole genome shotgun (WGS) entry which is preliminary data.</text>
</comment>
<feature type="region of interest" description="Disordered" evidence="3">
    <location>
        <begin position="163"/>
        <end position="313"/>
    </location>
</feature>
<dbReference type="SUPFAM" id="SSF49899">
    <property type="entry name" value="Concanavalin A-like lectins/glucanases"/>
    <property type="match status" value="1"/>
</dbReference>
<proteinExistence type="predicted"/>
<dbReference type="AlphaFoldDB" id="A0A401NTN6"/>
<feature type="compositionally biased region" description="Low complexity" evidence="3">
    <location>
        <begin position="292"/>
        <end position="302"/>
    </location>
</feature>
<dbReference type="PANTHER" id="PTHR37456">
    <property type="entry name" value="SI:CH211-266K2.1"/>
    <property type="match status" value="1"/>
</dbReference>
<dbReference type="EMBL" id="BFAA01002736">
    <property type="protein sequence ID" value="GCB64248.1"/>
    <property type="molecule type" value="Genomic_DNA"/>
</dbReference>
<evidence type="ECO:0000313" key="6">
    <source>
        <dbReference type="Proteomes" id="UP000288216"/>
    </source>
</evidence>
<feature type="compositionally biased region" description="Basic and acidic residues" evidence="3">
    <location>
        <begin position="719"/>
        <end position="730"/>
    </location>
</feature>
<dbReference type="OrthoDB" id="6161718at2759"/>
<evidence type="ECO:0000256" key="2">
    <source>
        <dbReference type="ARBA" id="ARBA00022737"/>
    </source>
</evidence>
<feature type="region of interest" description="Disordered" evidence="3">
    <location>
        <begin position="667"/>
        <end position="779"/>
    </location>
</feature>
<feature type="region of interest" description="Disordered" evidence="3">
    <location>
        <begin position="593"/>
        <end position="643"/>
    </location>
</feature>
<feature type="compositionally biased region" description="Low complexity" evidence="3">
    <location>
        <begin position="603"/>
        <end position="615"/>
    </location>
</feature>
<dbReference type="InterPro" id="IPR008160">
    <property type="entry name" value="Collagen"/>
</dbReference>
<sequence>MTDVGIIYPRGLPEEYSFVTTFRMVKNTVNKVWNLWQIVDENGYKQVGLRLNGNAQSLEFYLVGLDSNLQSVNFRGISQIFDTDWHKILVGVERDTVSLFVDCHRVASQPIKPKGIVNVEGDTLIGRLDANPKVSVVFELQWMLIHCDPQRAHREACTELSIQQPDFGFRGPRPDFGKAGPPGPPGSPGSPGLPGLPGLDGKVGADGQTGPPGKPSLPGQKGERGDVGFTGHPGKPGLPGINGRPGPLGPMGPEGRVGPPGIPGLEGLPGPPGENGLTGDPGLPGQPGNPGPKGATGMTGTPGPQGPPGMPGADGRGDIESQIKIFAKELKLIWEARMQRGMRKGSESGIEQRSSIQVADYPDFYLAIKAKKVHSERLGRKVQRGIVVSLGHKALEELLDLRVLEDLEAFLVHPVKRGTKELQDLMACLGLQDQLGPLGQKVQEVQMVSQASQVQKVQRGLEVHMVLPDLKVNMVYLGILDEMGILEQKAKRDYTDHQGRKDLWAKRVILVSWEKLDLQEQQESLVTQEPQDKGGLKDSKAHLAILESKDLVDPLVCQAHLVQRVIVVVQGFRVLLVFLEEEEIRALLSGAPGESGLGGSQGRPGQPGFQGPSGAVGARGLEGVRGPTGLPGSPGKDGKEASEHRIREVCMSMIQEQISQLSASLRRPVGFGKPGRPGPPGPLGPTGPPGSTGHPGVIGPQGVKGHQGYPGEPGPKGVQGEKGEKGEEGIGQRGSPGPQGLPGVAGLPGIGKDGRDGSRGEPGLPGEQGSSGQPGLRGFPGTCDASACMGPPHLFMGMGGGKKSMNIKGPSK</sequence>
<evidence type="ECO:0000313" key="5">
    <source>
        <dbReference type="EMBL" id="GCB64248.1"/>
    </source>
</evidence>
<dbReference type="InterPro" id="IPR050938">
    <property type="entry name" value="Collagen_Structural_Proteins"/>
</dbReference>
<evidence type="ECO:0000256" key="3">
    <source>
        <dbReference type="SAM" id="MobiDB-lite"/>
    </source>
</evidence>
<dbReference type="Gene3D" id="2.60.120.200">
    <property type="match status" value="1"/>
</dbReference>
<evidence type="ECO:0000256" key="1">
    <source>
        <dbReference type="ARBA" id="ARBA00004613"/>
    </source>
</evidence>
<dbReference type="GO" id="GO:0005576">
    <property type="term" value="C:extracellular region"/>
    <property type="evidence" value="ECO:0007669"/>
    <property type="project" value="UniProtKB-SubCell"/>
</dbReference>
<dbReference type="SMART" id="SM00210">
    <property type="entry name" value="TSPN"/>
    <property type="match status" value="1"/>
</dbReference>
<dbReference type="PANTHER" id="PTHR37456:SF6">
    <property type="entry name" value="COLLAGEN ALPHA-1(XXIII) CHAIN-LIKE ISOFORM X2"/>
    <property type="match status" value="1"/>
</dbReference>
<dbReference type="STRING" id="75743.A0A401NTN6"/>
<feature type="compositionally biased region" description="Low complexity" evidence="3">
    <location>
        <begin position="263"/>
        <end position="283"/>
    </location>
</feature>
<feature type="compositionally biased region" description="Pro residues" evidence="3">
    <location>
        <begin position="676"/>
        <end position="688"/>
    </location>
</feature>
<protein>
    <recommendedName>
        <fullName evidence="4">Thrombospondin-like N-terminal domain-containing protein</fullName>
    </recommendedName>
</protein>
<reference evidence="5 6" key="1">
    <citation type="journal article" date="2018" name="Nat. Ecol. Evol.">
        <title>Shark genomes provide insights into elasmobranch evolution and the origin of vertebrates.</title>
        <authorList>
            <person name="Hara Y"/>
            <person name="Yamaguchi K"/>
            <person name="Onimaru K"/>
            <person name="Kadota M"/>
            <person name="Koyanagi M"/>
            <person name="Keeley SD"/>
            <person name="Tatsumi K"/>
            <person name="Tanaka K"/>
            <person name="Motone F"/>
            <person name="Kageyama Y"/>
            <person name="Nozu R"/>
            <person name="Adachi N"/>
            <person name="Nishimura O"/>
            <person name="Nakagawa R"/>
            <person name="Tanegashima C"/>
            <person name="Kiyatake I"/>
            <person name="Matsumoto R"/>
            <person name="Murakumo K"/>
            <person name="Nishida K"/>
            <person name="Terakita A"/>
            <person name="Kuratani S"/>
            <person name="Sato K"/>
            <person name="Hyodo S Kuraku.S."/>
        </authorList>
    </citation>
    <scope>NUCLEOTIDE SEQUENCE [LARGE SCALE GENOMIC DNA]</scope>
</reference>
<organism evidence="5 6">
    <name type="scientific">Scyliorhinus torazame</name>
    <name type="common">Cloudy catshark</name>
    <name type="synonym">Catulus torazame</name>
    <dbReference type="NCBI Taxonomy" id="75743"/>
    <lineage>
        <taxon>Eukaryota</taxon>
        <taxon>Metazoa</taxon>
        <taxon>Chordata</taxon>
        <taxon>Craniata</taxon>
        <taxon>Vertebrata</taxon>
        <taxon>Chondrichthyes</taxon>
        <taxon>Elasmobranchii</taxon>
        <taxon>Galeomorphii</taxon>
        <taxon>Galeoidea</taxon>
        <taxon>Carcharhiniformes</taxon>
        <taxon>Scyliorhinidae</taxon>
        <taxon>Scyliorhinus</taxon>
    </lineage>
</organism>
<keyword evidence="2" id="KW-0677">Repeat</keyword>
<name>A0A401NTN6_SCYTO</name>